<organism evidence="2 3">
    <name type="scientific">Fistulifera solaris</name>
    <name type="common">Oleaginous diatom</name>
    <dbReference type="NCBI Taxonomy" id="1519565"/>
    <lineage>
        <taxon>Eukaryota</taxon>
        <taxon>Sar</taxon>
        <taxon>Stramenopiles</taxon>
        <taxon>Ochrophyta</taxon>
        <taxon>Bacillariophyta</taxon>
        <taxon>Bacillariophyceae</taxon>
        <taxon>Bacillariophycidae</taxon>
        <taxon>Naviculales</taxon>
        <taxon>Naviculaceae</taxon>
        <taxon>Fistulifera</taxon>
    </lineage>
</organism>
<proteinExistence type="predicted"/>
<dbReference type="EMBL" id="BDSP01000092">
    <property type="protein sequence ID" value="GAX15460.1"/>
    <property type="molecule type" value="Genomic_DNA"/>
</dbReference>
<name>A0A1Z5JN67_FISSO</name>
<reference evidence="2 3" key="1">
    <citation type="journal article" date="2015" name="Plant Cell">
        <title>Oil accumulation by the oleaginous diatom Fistulifera solaris as revealed by the genome and transcriptome.</title>
        <authorList>
            <person name="Tanaka T."/>
            <person name="Maeda Y."/>
            <person name="Veluchamy A."/>
            <person name="Tanaka M."/>
            <person name="Abida H."/>
            <person name="Marechal E."/>
            <person name="Bowler C."/>
            <person name="Muto M."/>
            <person name="Sunaga Y."/>
            <person name="Tanaka M."/>
            <person name="Yoshino T."/>
            <person name="Taniguchi T."/>
            <person name="Fukuda Y."/>
            <person name="Nemoto M."/>
            <person name="Matsumoto M."/>
            <person name="Wong P.S."/>
            <person name="Aburatani S."/>
            <person name="Fujibuchi W."/>
        </authorList>
    </citation>
    <scope>NUCLEOTIDE SEQUENCE [LARGE SCALE GENOMIC DNA]</scope>
    <source>
        <strain evidence="2 3">JPCC DA0580</strain>
    </source>
</reference>
<feature type="region of interest" description="Disordered" evidence="1">
    <location>
        <begin position="36"/>
        <end position="60"/>
    </location>
</feature>
<comment type="caution">
    <text evidence="2">The sequence shown here is derived from an EMBL/GenBank/DDBJ whole genome shotgun (WGS) entry which is preliminary data.</text>
</comment>
<feature type="compositionally biased region" description="Basic and acidic residues" evidence="1">
    <location>
        <begin position="38"/>
        <end position="47"/>
    </location>
</feature>
<dbReference type="AlphaFoldDB" id="A0A1Z5JN67"/>
<accession>A0A1Z5JN67</accession>
<dbReference type="Proteomes" id="UP000198406">
    <property type="component" value="Unassembled WGS sequence"/>
</dbReference>
<evidence type="ECO:0000313" key="3">
    <source>
        <dbReference type="Proteomes" id="UP000198406"/>
    </source>
</evidence>
<evidence type="ECO:0000256" key="1">
    <source>
        <dbReference type="SAM" id="MobiDB-lite"/>
    </source>
</evidence>
<evidence type="ECO:0000313" key="2">
    <source>
        <dbReference type="EMBL" id="GAX15460.1"/>
    </source>
</evidence>
<dbReference type="InParanoid" id="A0A1Z5JN67"/>
<sequence>MAMTILPLHQILPAINCLQLVSDNARSPVYAQSFAKRPRLDQRDPKPTNRWSSTATPRMKQLKHMPTLMSPRDEKFVKNDWDKRMALGAQAIRLPVRQRSRRNVYDTSLLPEKIGSTPVSPLVIPVRQLSSQRKQADQSQGLRIPIRQISQQCLLVKETEPSKDRRNNLSNHKKTTELLAQVLEDFSHMPIEEKGYKVDPFFI</sequence>
<gene>
    <name evidence="2" type="ORF">FisN_8Lu279</name>
</gene>
<keyword evidence="3" id="KW-1185">Reference proteome</keyword>
<protein>
    <submittedName>
        <fullName evidence="2">Uncharacterized protein</fullName>
    </submittedName>
</protein>